<organism evidence="1 2">
    <name type="scientific">Trifolium medium</name>
    <dbReference type="NCBI Taxonomy" id="97028"/>
    <lineage>
        <taxon>Eukaryota</taxon>
        <taxon>Viridiplantae</taxon>
        <taxon>Streptophyta</taxon>
        <taxon>Embryophyta</taxon>
        <taxon>Tracheophyta</taxon>
        <taxon>Spermatophyta</taxon>
        <taxon>Magnoliopsida</taxon>
        <taxon>eudicotyledons</taxon>
        <taxon>Gunneridae</taxon>
        <taxon>Pentapetalae</taxon>
        <taxon>rosids</taxon>
        <taxon>fabids</taxon>
        <taxon>Fabales</taxon>
        <taxon>Fabaceae</taxon>
        <taxon>Papilionoideae</taxon>
        <taxon>50 kb inversion clade</taxon>
        <taxon>NPAAA clade</taxon>
        <taxon>Hologalegina</taxon>
        <taxon>IRL clade</taxon>
        <taxon>Trifolieae</taxon>
        <taxon>Trifolium</taxon>
    </lineage>
</organism>
<sequence length="36" mass="4104">MEIAKKKISWRGSSNNTRHQPGEAVVIILDIGLERR</sequence>
<evidence type="ECO:0000313" key="1">
    <source>
        <dbReference type="EMBL" id="MCI51551.1"/>
    </source>
</evidence>
<accession>A0A392SRQ9</accession>
<comment type="caution">
    <text evidence="1">The sequence shown here is derived from an EMBL/GenBank/DDBJ whole genome shotgun (WGS) entry which is preliminary data.</text>
</comment>
<reference evidence="1 2" key="1">
    <citation type="journal article" date="2018" name="Front. Plant Sci.">
        <title>Red Clover (Trifolium pratense) and Zigzag Clover (T. medium) - A Picture of Genomic Similarities and Differences.</title>
        <authorList>
            <person name="Dluhosova J."/>
            <person name="Istvanek J."/>
            <person name="Nedelnik J."/>
            <person name="Repkova J."/>
        </authorList>
    </citation>
    <scope>NUCLEOTIDE SEQUENCE [LARGE SCALE GENOMIC DNA]</scope>
    <source>
        <strain evidence="2">cv. 10/8</strain>
        <tissue evidence="1">Leaf</tissue>
    </source>
</reference>
<dbReference type="EMBL" id="LXQA010433585">
    <property type="protein sequence ID" value="MCI51551.1"/>
    <property type="molecule type" value="Genomic_DNA"/>
</dbReference>
<proteinExistence type="predicted"/>
<evidence type="ECO:0000313" key="2">
    <source>
        <dbReference type="Proteomes" id="UP000265520"/>
    </source>
</evidence>
<feature type="non-terminal residue" evidence="1">
    <location>
        <position position="36"/>
    </location>
</feature>
<protein>
    <submittedName>
        <fullName evidence="1">Uncharacterized protein</fullName>
    </submittedName>
</protein>
<keyword evidence="2" id="KW-1185">Reference proteome</keyword>
<dbReference type="AlphaFoldDB" id="A0A392SRQ9"/>
<dbReference type="Proteomes" id="UP000265520">
    <property type="component" value="Unassembled WGS sequence"/>
</dbReference>
<name>A0A392SRQ9_9FABA</name>